<evidence type="ECO:0000259" key="8">
    <source>
        <dbReference type="PROSITE" id="PS50885"/>
    </source>
</evidence>
<dbReference type="Pfam" id="PF00990">
    <property type="entry name" value="GGDEF"/>
    <property type="match status" value="1"/>
</dbReference>
<organism evidence="10 11">
    <name type="scientific">Neptuniibacter caesariensis</name>
    <dbReference type="NCBI Taxonomy" id="207954"/>
    <lineage>
        <taxon>Bacteria</taxon>
        <taxon>Pseudomonadati</taxon>
        <taxon>Pseudomonadota</taxon>
        <taxon>Gammaproteobacteria</taxon>
        <taxon>Oceanospirillales</taxon>
        <taxon>Oceanospirillaceae</taxon>
        <taxon>Neptuniibacter</taxon>
    </lineage>
</organism>
<dbReference type="GO" id="GO:0071732">
    <property type="term" value="P:cellular response to nitric oxide"/>
    <property type="evidence" value="ECO:0007669"/>
    <property type="project" value="UniProtKB-ARBA"/>
</dbReference>
<dbReference type="Gene3D" id="3.20.20.450">
    <property type="entry name" value="EAL domain"/>
    <property type="match status" value="1"/>
</dbReference>
<reference evidence="10 11" key="1">
    <citation type="submission" date="2006-02" db="EMBL/GenBank/DDBJ databases">
        <authorList>
            <person name="Pinhassi J."/>
            <person name="Pedros-Alio C."/>
            <person name="Ferriera S."/>
            <person name="Johnson J."/>
            <person name="Kravitz S."/>
            <person name="Halpern A."/>
            <person name="Remington K."/>
            <person name="Beeson K."/>
            <person name="Tran B."/>
            <person name="Rogers Y.-H."/>
            <person name="Friedman R."/>
            <person name="Venter J.C."/>
        </authorList>
    </citation>
    <scope>NUCLEOTIDE SEQUENCE [LARGE SCALE GENOMIC DNA]</scope>
    <source>
        <strain evidence="10 11">MED92</strain>
    </source>
</reference>
<feature type="coiled-coil region" evidence="5">
    <location>
        <begin position="203"/>
        <end position="237"/>
    </location>
</feature>
<dbReference type="SUPFAM" id="SSF141868">
    <property type="entry name" value="EAL domain-like"/>
    <property type="match status" value="1"/>
</dbReference>
<dbReference type="NCBIfam" id="TIGR00254">
    <property type="entry name" value="GGDEF"/>
    <property type="match status" value="1"/>
</dbReference>
<dbReference type="GO" id="GO:0071111">
    <property type="term" value="F:cyclic-guanylate-specific phosphodiesterase activity"/>
    <property type="evidence" value="ECO:0007669"/>
    <property type="project" value="UniProtKB-EC"/>
</dbReference>
<protein>
    <recommendedName>
        <fullName evidence="2">cyclic-guanylate-specific phosphodiesterase</fullName>
        <ecNumber evidence="2">3.1.4.52</ecNumber>
    </recommendedName>
</protein>
<dbReference type="InterPro" id="IPR001633">
    <property type="entry name" value="EAL_dom"/>
</dbReference>
<name>A0A7U8C9I3_NEPCE</name>
<evidence type="ECO:0000256" key="4">
    <source>
        <dbReference type="ARBA" id="ARBA00051114"/>
    </source>
</evidence>
<dbReference type="InterPro" id="IPR043128">
    <property type="entry name" value="Rev_trsase/Diguanyl_cyclase"/>
</dbReference>
<dbReference type="EMBL" id="AAOW01000002">
    <property type="protein sequence ID" value="EAR62619.1"/>
    <property type="molecule type" value="Genomic_DNA"/>
</dbReference>
<evidence type="ECO:0000313" key="10">
    <source>
        <dbReference type="EMBL" id="EAR62619.1"/>
    </source>
</evidence>
<dbReference type="SUPFAM" id="SSF158472">
    <property type="entry name" value="HAMP domain-like"/>
    <property type="match status" value="1"/>
</dbReference>
<dbReference type="CDD" id="cd06225">
    <property type="entry name" value="HAMP"/>
    <property type="match status" value="1"/>
</dbReference>
<comment type="catalytic activity">
    <reaction evidence="4">
        <text>3',3'-c-di-GMP + H2O = 5'-phosphoguanylyl(3'-&gt;5')guanosine + H(+)</text>
        <dbReference type="Rhea" id="RHEA:24902"/>
        <dbReference type="ChEBI" id="CHEBI:15377"/>
        <dbReference type="ChEBI" id="CHEBI:15378"/>
        <dbReference type="ChEBI" id="CHEBI:58754"/>
        <dbReference type="ChEBI" id="CHEBI:58805"/>
        <dbReference type="EC" id="3.1.4.52"/>
    </reaction>
    <physiologicalReaction direction="left-to-right" evidence="4">
        <dbReference type="Rhea" id="RHEA:24903"/>
    </physiologicalReaction>
</comment>
<dbReference type="PANTHER" id="PTHR44757">
    <property type="entry name" value="DIGUANYLATE CYCLASE DGCP"/>
    <property type="match status" value="1"/>
</dbReference>
<feature type="transmembrane region" description="Helical" evidence="6">
    <location>
        <begin position="146"/>
        <end position="165"/>
    </location>
</feature>
<dbReference type="SMART" id="SM00304">
    <property type="entry name" value="HAMP"/>
    <property type="match status" value="1"/>
</dbReference>
<comment type="cofactor">
    <cofactor evidence="1">
        <name>Mg(2+)</name>
        <dbReference type="ChEBI" id="CHEBI:18420"/>
    </cofactor>
</comment>
<dbReference type="SMART" id="SM00052">
    <property type="entry name" value="EAL"/>
    <property type="match status" value="1"/>
</dbReference>
<dbReference type="GO" id="GO:0016020">
    <property type="term" value="C:membrane"/>
    <property type="evidence" value="ECO:0007669"/>
    <property type="project" value="InterPro"/>
</dbReference>
<evidence type="ECO:0000313" key="11">
    <source>
        <dbReference type="Proteomes" id="UP000002171"/>
    </source>
</evidence>
<dbReference type="InterPro" id="IPR000160">
    <property type="entry name" value="GGDEF_dom"/>
</dbReference>
<feature type="domain" description="HAMP" evidence="8">
    <location>
        <begin position="163"/>
        <end position="215"/>
    </location>
</feature>
<evidence type="ECO:0000256" key="3">
    <source>
        <dbReference type="ARBA" id="ARBA00022636"/>
    </source>
</evidence>
<dbReference type="PANTHER" id="PTHR44757:SF2">
    <property type="entry name" value="BIOFILM ARCHITECTURE MAINTENANCE PROTEIN MBAA"/>
    <property type="match status" value="1"/>
</dbReference>
<dbReference type="PROSITE" id="PS50883">
    <property type="entry name" value="EAL"/>
    <property type="match status" value="1"/>
</dbReference>
<dbReference type="InterPro" id="IPR035919">
    <property type="entry name" value="EAL_sf"/>
</dbReference>
<dbReference type="PROSITE" id="PS50885">
    <property type="entry name" value="HAMP"/>
    <property type="match status" value="1"/>
</dbReference>
<dbReference type="CDD" id="cd01949">
    <property type="entry name" value="GGDEF"/>
    <property type="match status" value="1"/>
</dbReference>
<dbReference type="Gene3D" id="3.30.70.270">
    <property type="match status" value="1"/>
</dbReference>
<evidence type="ECO:0000259" key="9">
    <source>
        <dbReference type="PROSITE" id="PS50887"/>
    </source>
</evidence>
<accession>A0A7U8C9I3</accession>
<dbReference type="InterPro" id="IPR029787">
    <property type="entry name" value="Nucleotide_cyclase"/>
</dbReference>
<dbReference type="Pfam" id="PF00672">
    <property type="entry name" value="HAMP"/>
    <property type="match status" value="1"/>
</dbReference>
<gene>
    <name evidence="10" type="ORF">MED92_05858</name>
</gene>
<keyword evidence="6" id="KW-0812">Transmembrane</keyword>
<evidence type="ECO:0000256" key="5">
    <source>
        <dbReference type="SAM" id="Coils"/>
    </source>
</evidence>
<dbReference type="Gene3D" id="6.10.340.10">
    <property type="match status" value="1"/>
</dbReference>
<dbReference type="Proteomes" id="UP000002171">
    <property type="component" value="Unassembled WGS sequence"/>
</dbReference>
<evidence type="ECO:0000256" key="2">
    <source>
        <dbReference type="ARBA" id="ARBA00012282"/>
    </source>
</evidence>
<keyword evidence="5" id="KW-0175">Coiled coil</keyword>
<dbReference type="EC" id="3.1.4.52" evidence="2"/>
<keyword evidence="6" id="KW-0472">Membrane</keyword>
<evidence type="ECO:0000259" key="7">
    <source>
        <dbReference type="PROSITE" id="PS50883"/>
    </source>
</evidence>
<evidence type="ECO:0000256" key="1">
    <source>
        <dbReference type="ARBA" id="ARBA00001946"/>
    </source>
</evidence>
<dbReference type="GO" id="GO:0007165">
    <property type="term" value="P:signal transduction"/>
    <property type="evidence" value="ECO:0007669"/>
    <property type="project" value="InterPro"/>
</dbReference>
<dbReference type="SUPFAM" id="SSF55073">
    <property type="entry name" value="Nucleotide cyclase"/>
    <property type="match status" value="1"/>
</dbReference>
<keyword evidence="6" id="KW-1133">Transmembrane helix</keyword>
<evidence type="ECO:0000256" key="6">
    <source>
        <dbReference type="SAM" id="Phobius"/>
    </source>
</evidence>
<dbReference type="Pfam" id="PF00563">
    <property type="entry name" value="EAL"/>
    <property type="match status" value="1"/>
</dbReference>
<dbReference type="FunFam" id="3.30.70.270:FF:000001">
    <property type="entry name" value="Diguanylate cyclase domain protein"/>
    <property type="match status" value="1"/>
</dbReference>
<dbReference type="InterPro" id="IPR052155">
    <property type="entry name" value="Biofilm_reg_signaling"/>
</dbReference>
<feature type="domain" description="EAL" evidence="7">
    <location>
        <begin position="414"/>
        <end position="668"/>
    </location>
</feature>
<dbReference type="CDD" id="cd01948">
    <property type="entry name" value="EAL"/>
    <property type="match status" value="1"/>
</dbReference>
<feature type="domain" description="GGDEF" evidence="9">
    <location>
        <begin position="272"/>
        <end position="405"/>
    </location>
</feature>
<comment type="caution">
    <text evidence="10">The sequence shown here is derived from an EMBL/GenBank/DDBJ whole genome shotgun (WGS) entry which is preliminary data.</text>
</comment>
<dbReference type="FunFam" id="3.20.20.450:FF:000001">
    <property type="entry name" value="Cyclic di-GMP phosphodiesterase yahA"/>
    <property type="match status" value="1"/>
</dbReference>
<dbReference type="InterPro" id="IPR003660">
    <property type="entry name" value="HAMP_dom"/>
</dbReference>
<dbReference type="PROSITE" id="PS50887">
    <property type="entry name" value="GGDEF"/>
    <property type="match status" value="1"/>
</dbReference>
<keyword evidence="11" id="KW-1185">Reference proteome</keyword>
<keyword evidence="3" id="KW-0973">c-di-GMP</keyword>
<proteinExistence type="predicted"/>
<sequence length="677" mass="76488">MDQQRSSLFNHINTISRIQVQISTLRSQFRLHERYHDIESIHQGGETLKDLQLQLDQLQPTHNNEFTFLNSLKRSSDSVVALYAHMLRVHSSNLSKAEEEANHHYLLDRLDSSILSMSEDSFRLADHALQNSQEESEYKARLMQSMLIILAILISLSAFQTLRLFRIRLKELEQGIKQLSVGKMDYTIDVGRKDEISQLAQHFNQMTNRLKASTISVDQLQQEISKRTSELEQQKNSLRQIAEHDSLTGLANREAFLKSLNEVIIHCSTNKRRAAVFFIDLDKFKQINDSMGHSAGDAVLIEMAHRFTSTLRKSDSLARIGGDEFTVIIDPLYESKDAAELAKKLIASLEEPYEYEDQTLYLNTSIGIAVYPEDGTTPQELMKNADSAMYQAKKAGGNTFHFYNRLMNQDTLAKIQLESELRSAIQQDQLTVYYQPQFDLKTRKLVGVEALARWIHPEKGLIPPCTFIPLAEEKGLIHQVGSIILTKACQQMAQWNGEREAQIALAVNLSAKQLNTPELAGSISDILHTTGLNAQHLELEITESCVLSDPEDAIHKLEQLKALGIRLAMDDFGTGYSSLAYLKKLPLDKLKIDKSFVDGLEINPEDAAICQAVIALGHSLNLTVIAEGLEHEVQATILAEQGCDQAQGYFFAKPISAENFARCYFKKERKLKQEENI</sequence>
<dbReference type="AlphaFoldDB" id="A0A7U8C9I3"/>
<dbReference type="SMART" id="SM00267">
    <property type="entry name" value="GGDEF"/>
    <property type="match status" value="1"/>
</dbReference>